<accession>Q3IJG0</accession>
<protein>
    <submittedName>
        <fullName evidence="1">Orphan protein</fullName>
    </submittedName>
</protein>
<dbReference type="AlphaFoldDB" id="Q3IJG0"/>
<dbReference type="KEGG" id="pha:PSHAa2756"/>
<evidence type="ECO:0000313" key="1">
    <source>
        <dbReference type="EMBL" id="CAI87804.1"/>
    </source>
</evidence>
<evidence type="ECO:0000313" key="2">
    <source>
        <dbReference type="Proteomes" id="UP000006843"/>
    </source>
</evidence>
<dbReference type="EMBL" id="CR954246">
    <property type="protein sequence ID" value="CAI87804.1"/>
    <property type="molecule type" value="Genomic_DNA"/>
</dbReference>
<name>Q3IJG0_PSET1</name>
<dbReference type="Proteomes" id="UP000006843">
    <property type="component" value="Chromosome I"/>
</dbReference>
<keyword evidence="2" id="KW-1185">Reference proteome</keyword>
<dbReference type="HOGENOM" id="CLU_2957165_0_0_6"/>
<sequence length="59" mass="6793">MRWLLLKSRRPHPVGHPVDDASAKMQLFIASPQFAIPAYHIFDGPFFIPNLNYSPFIIL</sequence>
<gene>
    <name evidence="1" type="ordered locus">PSHAa2756</name>
</gene>
<proteinExistence type="predicted"/>
<reference evidence="1 2" key="1">
    <citation type="journal article" date="2005" name="Genome Res.">
        <title>Coping with cold: the genome of the versatile marine Antarctica bacterium Pseudoalteromonas haloplanktis TAC125.</title>
        <authorList>
            <person name="Medigue C."/>
            <person name="Krin E."/>
            <person name="Pascal G."/>
            <person name="Barbe V."/>
            <person name="Bernsel A."/>
            <person name="Bertin P."/>
            <person name="Cheung F."/>
            <person name="Cruveiller S."/>
            <person name="Damico S."/>
            <person name="Duilio A."/>
            <person name="Fang G."/>
            <person name="Feller G."/>
            <person name="Mangenot S."/>
            <person name="Marino G."/>
            <person name="Nilsson J."/>
            <person name="Parilli E."/>
            <person name="Rocha E."/>
            <person name="Rouy Z."/>
            <person name="Sekowska A."/>
            <person name="Tutino M.L."/>
            <person name="Vallenet D."/>
            <person name="von Heijne G."/>
            <person name="Danchin A."/>
        </authorList>
    </citation>
    <scope>NUCLEOTIDE SEQUENCE [LARGE SCALE GENOMIC DNA]</scope>
    <source>
        <strain evidence="2">TAC 125</strain>
    </source>
</reference>
<dbReference type="STRING" id="326442.PSHAa2756"/>
<organism evidence="1 2">
    <name type="scientific">Pseudoalteromonas translucida (strain TAC 125)</name>
    <dbReference type="NCBI Taxonomy" id="326442"/>
    <lineage>
        <taxon>Bacteria</taxon>
        <taxon>Pseudomonadati</taxon>
        <taxon>Pseudomonadota</taxon>
        <taxon>Gammaproteobacteria</taxon>
        <taxon>Alteromonadales</taxon>
        <taxon>Pseudoalteromonadaceae</taxon>
        <taxon>Pseudoalteromonas</taxon>
    </lineage>
</organism>